<evidence type="ECO:0000256" key="8">
    <source>
        <dbReference type="ARBA" id="ARBA00023210"/>
    </source>
</evidence>
<comment type="cofactor">
    <cofactor evidence="1">
        <name>Mg(2+)</name>
        <dbReference type="ChEBI" id="CHEBI:18420"/>
    </cofactor>
</comment>
<dbReference type="InterPro" id="IPR027417">
    <property type="entry name" value="P-loop_NTPase"/>
</dbReference>
<evidence type="ECO:0000256" key="3">
    <source>
        <dbReference type="ARBA" id="ARBA00022618"/>
    </source>
</evidence>
<protein>
    <recommendedName>
        <fullName evidence="10">Probable GTP-binding protein EngB</fullName>
    </recommendedName>
</protein>
<comment type="function">
    <text evidence="10">Necessary for normal cell division and for the maintenance of normal septation.</text>
</comment>
<sequence length="208" mass="23544">MSIFNYHLAHFIASAPGIHHLPADTGIEIAFVGRSNAGKSSAINACTNQKNLARTSKMPGCTQFINLFQLSEGYRIVDLPGYGYSNAPVVVQRKRKTIVTNYLKNRQSLKGLLILMDIRNPLKDLDQQMIMSAIECNIAVLVLLTKADKLNYQKCITQLHTVRQVTKIFSNIIQVQIFSAEKKIGIDKLRQQLDYWYNSVFTVRQVKL</sequence>
<dbReference type="EMBL" id="LR217725">
    <property type="protein sequence ID" value="VFP86649.1"/>
    <property type="molecule type" value="Genomic_DNA"/>
</dbReference>
<name>A0A451DIZ2_9GAMM</name>
<dbReference type="PROSITE" id="PS51706">
    <property type="entry name" value="G_ENGB"/>
    <property type="match status" value="1"/>
</dbReference>
<dbReference type="Gene3D" id="3.40.50.300">
    <property type="entry name" value="P-loop containing nucleotide triphosphate hydrolases"/>
    <property type="match status" value="1"/>
</dbReference>
<dbReference type="NCBIfam" id="TIGR03598">
    <property type="entry name" value="GTPase_YsxC"/>
    <property type="match status" value="1"/>
</dbReference>
<dbReference type="CDD" id="cd01876">
    <property type="entry name" value="YihA_EngB"/>
    <property type="match status" value="1"/>
</dbReference>
<dbReference type="Pfam" id="PF01926">
    <property type="entry name" value="MMR_HSR1"/>
    <property type="match status" value="1"/>
</dbReference>
<keyword evidence="4" id="KW-0479">Metal-binding</keyword>
<organism evidence="12 13">
    <name type="scientific">Candidatus Erwinia haradaeae</name>
    <dbReference type="NCBI Taxonomy" id="1922217"/>
    <lineage>
        <taxon>Bacteria</taxon>
        <taxon>Pseudomonadati</taxon>
        <taxon>Pseudomonadota</taxon>
        <taxon>Gammaproteobacteria</taxon>
        <taxon>Enterobacterales</taxon>
        <taxon>Erwiniaceae</taxon>
        <taxon>Erwinia</taxon>
    </lineage>
</organism>
<feature type="domain" description="EngB-type G" evidence="11">
    <location>
        <begin position="25"/>
        <end position="199"/>
    </location>
</feature>
<dbReference type="AlphaFoldDB" id="A0A451DIZ2"/>
<evidence type="ECO:0000259" key="11">
    <source>
        <dbReference type="PROSITE" id="PS51706"/>
    </source>
</evidence>
<dbReference type="Proteomes" id="UP000294462">
    <property type="component" value="Chromosome"/>
</dbReference>
<dbReference type="InterPro" id="IPR019987">
    <property type="entry name" value="GTP-bd_ribosome_bio_YsxC"/>
</dbReference>
<dbReference type="KEGG" id="ehd:ERCIPSTX3056_089"/>
<dbReference type="OrthoDB" id="9804921at2"/>
<dbReference type="FunFam" id="3.40.50.300:FF:000098">
    <property type="entry name" value="Probable GTP-binding protein EngB"/>
    <property type="match status" value="1"/>
</dbReference>
<accession>A0A451DIZ2</accession>
<evidence type="ECO:0000256" key="10">
    <source>
        <dbReference type="HAMAP-Rule" id="MF_00321"/>
    </source>
</evidence>
<keyword evidence="9 10" id="KW-0131">Cell cycle</keyword>
<proteinExistence type="inferred from homology"/>
<evidence type="ECO:0000313" key="12">
    <source>
        <dbReference type="EMBL" id="VFP86649.1"/>
    </source>
</evidence>
<dbReference type="SUPFAM" id="SSF52540">
    <property type="entry name" value="P-loop containing nucleoside triphosphate hydrolases"/>
    <property type="match status" value="1"/>
</dbReference>
<keyword evidence="6" id="KW-0460">Magnesium</keyword>
<dbReference type="RefSeq" id="WP_072666013.1">
    <property type="nucleotide sequence ID" value="NZ_LR217725.1"/>
</dbReference>
<dbReference type="GO" id="GO:0005829">
    <property type="term" value="C:cytosol"/>
    <property type="evidence" value="ECO:0007669"/>
    <property type="project" value="TreeGrafter"/>
</dbReference>
<keyword evidence="5 10" id="KW-0547">Nucleotide-binding</keyword>
<keyword evidence="3 10" id="KW-0132">Cell division</keyword>
<evidence type="ECO:0000256" key="7">
    <source>
        <dbReference type="ARBA" id="ARBA00023134"/>
    </source>
</evidence>
<dbReference type="InterPro" id="IPR006073">
    <property type="entry name" value="GTP-bd"/>
</dbReference>
<keyword evidence="8 10" id="KW-0717">Septation</keyword>
<keyword evidence="7 10" id="KW-0342">GTP-binding</keyword>
<dbReference type="InterPro" id="IPR030393">
    <property type="entry name" value="G_ENGB_dom"/>
</dbReference>
<dbReference type="PANTHER" id="PTHR11649:SF13">
    <property type="entry name" value="ENGB-TYPE G DOMAIN-CONTAINING PROTEIN"/>
    <property type="match status" value="1"/>
</dbReference>
<dbReference type="PANTHER" id="PTHR11649">
    <property type="entry name" value="MSS1/TRME-RELATED GTP-BINDING PROTEIN"/>
    <property type="match status" value="1"/>
</dbReference>
<evidence type="ECO:0000256" key="5">
    <source>
        <dbReference type="ARBA" id="ARBA00022741"/>
    </source>
</evidence>
<keyword evidence="13" id="KW-1185">Reference proteome</keyword>
<dbReference type="HAMAP" id="MF_00321">
    <property type="entry name" value="GTPase_EngB"/>
    <property type="match status" value="1"/>
</dbReference>
<evidence type="ECO:0000256" key="2">
    <source>
        <dbReference type="ARBA" id="ARBA00009638"/>
    </source>
</evidence>
<evidence type="ECO:0000256" key="4">
    <source>
        <dbReference type="ARBA" id="ARBA00022723"/>
    </source>
</evidence>
<evidence type="ECO:0000256" key="6">
    <source>
        <dbReference type="ARBA" id="ARBA00022842"/>
    </source>
</evidence>
<evidence type="ECO:0000313" key="13">
    <source>
        <dbReference type="Proteomes" id="UP000294462"/>
    </source>
</evidence>
<dbReference type="GO" id="GO:0000917">
    <property type="term" value="P:division septum assembly"/>
    <property type="evidence" value="ECO:0007669"/>
    <property type="project" value="UniProtKB-KW"/>
</dbReference>
<dbReference type="GO" id="GO:0046872">
    <property type="term" value="F:metal ion binding"/>
    <property type="evidence" value="ECO:0007669"/>
    <property type="project" value="UniProtKB-KW"/>
</dbReference>
<comment type="similarity">
    <text evidence="2 10">Belongs to the TRAFAC class TrmE-Era-EngA-EngB-Septin-like GTPase superfamily. EngB GTPase family.</text>
</comment>
<evidence type="ECO:0000256" key="9">
    <source>
        <dbReference type="ARBA" id="ARBA00023306"/>
    </source>
</evidence>
<dbReference type="GO" id="GO:0005525">
    <property type="term" value="F:GTP binding"/>
    <property type="evidence" value="ECO:0007669"/>
    <property type="project" value="UniProtKB-UniRule"/>
</dbReference>
<evidence type="ECO:0000256" key="1">
    <source>
        <dbReference type="ARBA" id="ARBA00001946"/>
    </source>
</evidence>
<reference evidence="12 13" key="1">
    <citation type="submission" date="2019-02" db="EMBL/GenBank/DDBJ databases">
        <authorList>
            <person name="Manzano-Marin A."/>
            <person name="Manzano-Marin A."/>
        </authorList>
    </citation>
    <scope>NUCLEOTIDE SEQUENCE [LARGE SCALE GENOMIC DNA]</scope>
    <source>
        <strain evidence="12 13">ErCipseudotaxifoliae</strain>
    </source>
</reference>
<gene>
    <name evidence="10 12" type="primary">engB</name>
    <name evidence="12" type="ORF">ERCIPSTX3056_089</name>
</gene>